<evidence type="ECO:0000313" key="2">
    <source>
        <dbReference type="Proteomes" id="UP000761574"/>
    </source>
</evidence>
<keyword evidence="2" id="KW-1185">Reference proteome</keyword>
<accession>A0ABQ4PCI0</accession>
<dbReference type="Proteomes" id="UP000761574">
    <property type="component" value="Unassembled WGS sequence"/>
</dbReference>
<organism evidence="1 2">
    <name type="scientific">Shewanella algidipiscicola</name>
    <dbReference type="NCBI Taxonomy" id="614070"/>
    <lineage>
        <taxon>Bacteria</taxon>
        <taxon>Pseudomonadati</taxon>
        <taxon>Pseudomonadota</taxon>
        <taxon>Gammaproteobacteria</taxon>
        <taxon>Alteromonadales</taxon>
        <taxon>Shewanellaceae</taxon>
        <taxon>Shewanella</taxon>
    </lineage>
</organism>
<reference evidence="1 2" key="1">
    <citation type="submission" date="2021-05" db="EMBL/GenBank/DDBJ databases">
        <title>Molecular characterization for Shewanella algae harboring chromosomal blaOXA-55-like strains isolated from clinical and environment sample.</title>
        <authorList>
            <person name="Ohama Y."/>
            <person name="Aoki K."/>
            <person name="Harada S."/>
            <person name="Moriya K."/>
            <person name="Ishii Y."/>
            <person name="Tateda K."/>
        </authorList>
    </citation>
    <scope>NUCLEOTIDE SEQUENCE [LARGE SCALE GENOMIC DNA]</scope>
    <source>
        <strain evidence="1 2">LMG 23746</strain>
    </source>
</reference>
<sequence>MPKNVGNIFGHDFEGQNRAYTYIYRLFDWTSFDTTSELKAKKLLPQSVLALE</sequence>
<comment type="caution">
    <text evidence="1">The sequence shown here is derived from an EMBL/GenBank/DDBJ whole genome shotgun (WGS) entry which is preliminary data.</text>
</comment>
<evidence type="ECO:0000313" key="1">
    <source>
        <dbReference type="EMBL" id="GIU45163.1"/>
    </source>
</evidence>
<dbReference type="EMBL" id="BPFB01000012">
    <property type="protein sequence ID" value="GIU45163.1"/>
    <property type="molecule type" value="Genomic_DNA"/>
</dbReference>
<name>A0ABQ4PCI0_9GAMM</name>
<proteinExistence type="predicted"/>
<gene>
    <name evidence="1" type="ORF">TUM4630_12550</name>
</gene>
<dbReference type="RefSeq" id="WP_162924149.1">
    <property type="nucleotide sequence ID" value="NZ_QPQT01000004.1"/>
</dbReference>
<protein>
    <submittedName>
        <fullName evidence="1">Uncharacterized protein</fullName>
    </submittedName>
</protein>